<reference evidence="6 7" key="2">
    <citation type="journal article" date="2010" name="Stand. Genomic Sci.">
        <title>Complete genome sequence of Chitinophaga pinensis type strain (UQM 2034).</title>
        <authorList>
            <person name="Glavina Del Rio T."/>
            <person name="Abt B."/>
            <person name="Spring S."/>
            <person name="Lapidus A."/>
            <person name="Nolan M."/>
            <person name="Tice H."/>
            <person name="Copeland A."/>
            <person name="Cheng J.F."/>
            <person name="Chen F."/>
            <person name="Bruce D."/>
            <person name="Goodwin L."/>
            <person name="Pitluck S."/>
            <person name="Ivanova N."/>
            <person name="Mavromatis K."/>
            <person name="Mikhailova N."/>
            <person name="Pati A."/>
            <person name="Chen A."/>
            <person name="Palaniappan K."/>
            <person name="Land M."/>
            <person name="Hauser L."/>
            <person name="Chang Y.J."/>
            <person name="Jeffries C.D."/>
            <person name="Chain P."/>
            <person name="Saunders E."/>
            <person name="Detter J.C."/>
            <person name="Brettin T."/>
            <person name="Rohde M."/>
            <person name="Goker M."/>
            <person name="Bristow J."/>
            <person name="Eisen J.A."/>
            <person name="Markowitz V."/>
            <person name="Hugenholtz P."/>
            <person name="Kyrpides N.C."/>
            <person name="Klenk H.P."/>
            <person name="Lucas S."/>
        </authorList>
    </citation>
    <scope>NUCLEOTIDE SEQUENCE [LARGE SCALE GENOMIC DNA]</scope>
    <source>
        <strain evidence="7">ATCC 43595 / DSM 2588 / LMG 13176 / NBRC 15968 / NCIMB 11800 / UQM 2034</strain>
    </source>
</reference>
<dbReference type="GO" id="GO:0005524">
    <property type="term" value="F:ATP binding"/>
    <property type="evidence" value="ECO:0007669"/>
    <property type="project" value="UniProtKB-KW"/>
</dbReference>
<dbReference type="EMBL" id="CP001699">
    <property type="protein sequence ID" value="ACU60488.1"/>
    <property type="molecule type" value="Genomic_DNA"/>
</dbReference>
<organism evidence="6 7">
    <name type="scientific">Chitinophaga pinensis (strain ATCC 43595 / DSM 2588 / LMG 13176 / NBRC 15968 / NCIMB 11800 / UQM 2034)</name>
    <dbReference type="NCBI Taxonomy" id="485918"/>
    <lineage>
        <taxon>Bacteria</taxon>
        <taxon>Pseudomonadati</taxon>
        <taxon>Bacteroidota</taxon>
        <taxon>Chitinophagia</taxon>
        <taxon>Chitinophagales</taxon>
        <taxon>Chitinophagaceae</taxon>
        <taxon>Chitinophaga</taxon>
    </lineage>
</organism>
<evidence type="ECO:0000313" key="7">
    <source>
        <dbReference type="Proteomes" id="UP000002215"/>
    </source>
</evidence>
<dbReference type="Pfam" id="PF00580">
    <property type="entry name" value="UvrD-helicase"/>
    <property type="match status" value="1"/>
</dbReference>
<dbReference type="OrthoDB" id="5107704at2"/>
<evidence type="ECO:0000313" key="6">
    <source>
        <dbReference type="EMBL" id="ACU60488.1"/>
    </source>
</evidence>
<keyword evidence="4" id="KW-0067">ATP-binding</keyword>
<dbReference type="KEGG" id="cpi:Cpin_3012"/>
<evidence type="ECO:0000256" key="1">
    <source>
        <dbReference type="ARBA" id="ARBA00022741"/>
    </source>
</evidence>
<evidence type="ECO:0000259" key="5">
    <source>
        <dbReference type="Pfam" id="PF00580"/>
    </source>
</evidence>
<dbReference type="SUPFAM" id="SSF52540">
    <property type="entry name" value="P-loop containing nucleoside triphosphate hydrolases"/>
    <property type="match status" value="1"/>
</dbReference>
<dbReference type="InterPro" id="IPR027417">
    <property type="entry name" value="P-loop_NTPase"/>
</dbReference>
<keyword evidence="2" id="KW-0378">Hydrolase</keyword>
<accession>A0A979G4E9</accession>
<sequence>MDKRVIFAVAGSGKTTYIINKLDLQKRALILTYTNNNYNNLKIGISKKFGYIPANIKVMTYYDFLYNFCFKPLLSHQVKAAGINWSPNTSRYHKATDRGYFIDSFDRLYSNRITKYFKETGIETEINERVVQYFDMLFIDEVQDFGGHDFNFLKNIAQANMDICLVGDFNQHTYDTSKDGNVNGTLHDDYNRYQAHFRSMGLSIDTTTLVKSYRCNPEICKFITIKLGIHIESNRTDKSQWYTVSMEDEAERLFNNNAIVKLFYDEHSAYKCYSNNWGASKGEDHYNDVCIIMNRKSWKHLEDDNLNTLPSATKNKLYVAISRTKGDLYFAPDSMFKAYKNK</sequence>
<evidence type="ECO:0000256" key="3">
    <source>
        <dbReference type="ARBA" id="ARBA00022806"/>
    </source>
</evidence>
<proteinExistence type="predicted"/>
<dbReference type="InterPro" id="IPR014016">
    <property type="entry name" value="UvrD-like_ATP-bd"/>
</dbReference>
<gene>
    <name evidence="6" type="ordered locus">Cpin_3012</name>
</gene>
<evidence type="ECO:0000256" key="4">
    <source>
        <dbReference type="ARBA" id="ARBA00022840"/>
    </source>
</evidence>
<reference evidence="7" key="1">
    <citation type="submission" date="2009-08" db="EMBL/GenBank/DDBJ databases">
        <title>The complete genome of Chitinophaga pinensis DSM 2588.</title>
        <authorList>
            <consortium name="US DOE Joint Genome Institute (JGI-PGF)"/>
            <person name="Lucas S."/>
            <person name="Copeland A."/>
            <person name="Lapidus A."/>
            <person name="Glavina del Rio T."/>
            <person name="Dalin E."/>
            <person name="Tice H."/>
            <person name="Bruce D."/>
            <person name="Goodwin L."/>
            <person name="Pitluck S."/>
            <person name="Kyrpides N."/>
            <person name="Mavromatis K."/>
            <person name="Ivanova N."/>
            <person name="Mikhailova N."/>
            <person name="Sims D."/>
            <person name="Meinche L."/>
            <person name="Brettin T."/>
            <person name="Detter J.C."/>
            <person name="Han C."/>
            <person name="Larimer F."/>
            <person name="Land M."/>
            <person name="Hauser L."/>
            <person name="Markowitz V."/>
            <person name="Cheng J.-F."/>
            <person name="Hugenholtz P."/>
            <person name="Woyke T."/>
            <person name="Wu D."/>
            <person name="Spring S."/>
            <person name="Klenk H.-P."/>
            <person name="Eisen J.A."/>
        </authorList>
    </citation>
    <scope>NUCLEOTIDE SEQUENCE [LARGE SCALE GENOMIC DNA]</scope>
    <source>
        <strain evidence="7">ATCC 43595 / DSM 2588 / LMG 13176 / NBRC 15968 / NCIMB 11800 / UQM 2034</strain>
    </source>
</reference>
<dbReference type="GO" id="GO:0016787">
    <property type="term" value="F:hydrolase activity"/>
    <property type="evidence" value="ECO:0007669"/>
    <property type="project" value="UniProtKB-KW"/>
</dbReference>
<dbReference type="AlphaFoldDB" id="A0A979G4E9"/>
<feature type="domain" description="UvrD-like helicase ATP-binding" evidence="5">
    <location>
        <begin position="92"/>
        <end position="174"/>
    </location>
</feature>
<dbReference type="Gene3D" id="3.40.50.300">
    <property type="entry name" value="P-loop containing nucleotide triphosphate hydrolases"/>
    <property type="match status" value="1"/>
</dbReference>
<name>A0A979G4E9_CHIPD</name>
<dbReference type="GO" id="GO:0004386">
    <property type="term" value="F:helicase activity"/>
    <property type="evidence" value="ECO:0007669"/>
    <property type="project" value="UniProtKB-KW"/>
</dbReference>
<dbReference type="Proteomes" id="UP000002215">
    <property type="component" value="Chromosome"/>
</dbReference>
<keyword evidence="1" id="KW-0547">Nucleotide-binding</keyword>
<protein>
    <recommendedName>
        <fullName evidence="5">UvrD-like helicase ATP-binding domain-containing protein</fullName>
    </recommendedName>
</protein>
<dbReference type="RefSeq" id="WP_012790664.1">
    <property type="nucleotide sequence ID" value="NC_013132.1"/>
</dbReference>
<keyword evidence="3" id="KW-0347">Helicase</keyword>
<evidence type="ECO:0000256" key="2">
    <source>
        <dbReference type="ARBA" id="ARBA00022801"/>
    </source>
</evidence>